<keyword evidence="5" id="KW-0694">RNA-binding</keyword>
<gene>
    <name evidence="5 6" type="primary">rplJ</name>
    <name evidence="6" type="ORF">MOVI_2880</name>
</gene>
<evidence type="ECO:0000256" key="1">
    <source>
        <dbReference type="ARBA" id="ARBA00008889"/>
    </source>
</evidence>
<sequence length="180" mass="19900">MYFQSIAPKTERSLDLNAFRQKKAEIITEIRDLLAKSSSLAIAEYRGLSVAELESLRQELKKSGVFTRIYKNRLFKIAADELGFSNLKSELVGPNLFAFGLQDPIAPAKIITKVAKDQPLLILKGGIYEKSVVTPQENTAIASLPNYTEAITMLASSLQSPLKQLAFGLKLLIDEQKITA</sequence>
<dbReference type="InterPro" id="IPR043141">
    <property type="entry name" value="Ribosomal_uL10-like_sf"/>
</dbReference>
<dbReference type="InterPro" id="IPR047865">
    <property type="entry name" value="Ribosomal_uL10_bac_type"/>
</dbReference>
<name>A0A014NQJ5_9BACT</name>
<dbReference type="Pfam" id="PF00466">
    <property type="entry name" value="Ribosomal_L10"/>
    <property type="match status" value="1"/>
</dbReference>
<dbReference type="CDD" id="cd05797">
    <property type="entry name" value="Ribosomal_L10"/>
    <property type="match status" value="1"/>
</dbReference>
<dbReference type="GO" id="GO:0070180">
    <property type="term" value="F:large ribosomal subunit rRNA binding"/>
    <property type="evidence" value="ECO:0007669"/>
    <property type="project" value="UniProtKB-UniRule"/>
</dbReference>
<accession>A0A014NQJ5</accession>
<keyword evidence="2 5" id="KW-0689">Ribosomal protein</keyword>
<dbReference type="Gene3D" id="3.30.70.1730">
    <property type="match status" value="1"/>
</dbReference>
<comment type="caution">
    <text evidence="6">The sequence shown here is derived from an EMBL/GenBank/DDBJ whole genome shotgun (WGS) entry which is preliminary data.</text>
</comment>
<evidence type="ECO:0000313" key="7">
    <source>
        <dbReference type="Proteomes" id="UP000020977"/>
    </source>
</evidence>
<dbReference type="eggNOG" id="COG0244">
    <property type="taxonomic scope" value="Bacteria"/>
</dbReference>
<dbReference type="InterPro" id="IPR001790">
    <property type="entry name" value="Ribosomal_uL10"/>
</dbReference>
<evidence type="ECO:0000256" key="3">
    <source>
        <dbReference type="ARBA" id="ARBA00023274"/>
    </source>
</evidence>
<dbReference type="AlphaFoldDB" id="A0A014NQJ5"/>
<comment type="function">
    <text evidence="5">Forms part of the ribosomal stalk, playing a central role in the interaction of the ribosome with GTP-bound translation factors.</text>
</comment>
<dbReference type="InterPro" id="IPR022973">
    <property type="entry name" value="Ribosomal_uL10_bac"/>
</dbReference>
<comment type="subunit">
    <text evidence="5">Part of the ribosomal stalk of the 50S ribosomal subunit. The N-terminus interacts with L11 and the large rRNA to form the base of the stalk. The C-terminus forms an elongated spine to which L12 dimers bind in a sequential fashion forming a multimeric L10(L12)X complex.</text>
</comment>
<dbReference type="GO" id="GO:0006412">
    <property type="term" value="P:translation"/>
    <property type="evidence" value="ECO:0007669"/>
    <property type="project" value="UniProtKB-UniRule"/>
</dbReference>
<dbReference type="PATRIC" id="fig|1188239.3.peg.692"/>
<evidence type="ECO:0000256" key="5">
    <source>
        <dbReference type="HAMAP-Rule" id="MF_00362"/>
    </source>
</evidence>
<dbReference type="HAMAP" id="MF_00362">
    <property type="entry name" value="Ribosomal_uL10"/>
    <property type="match status" value="1"/>
</dbReference>
<evidence type="ECO:0000313" key="6">
    <source>
        <dbReference type="EMBL" id="EXU61157.1"/>
    </source>
</evidence>
<evidence type="ECO:0000256" key="2">
    <source>
        <dbReference type="ARBA" id="ARBA00022980"/>
    </source>
</evidence>
<proteinExistence type="inferred from homology"/>
<dbReference type="EMBL" id="JFAD01000016">
    <property type="protein sequence ID" value="EXU61157.1"/>
    <property type="molecule type" value="Genomic_DNA"/>
</dbReference>
<keyword evidence="3 5" id="KW-0687">Ribonucleoprotein</keyword>
<comment type="similarity">
    <text evidence="1 5">Belongs to the universal ribosomal protein uL10 family.</text>
</comment>
<dbReference type="Proteomes" id="UP000020977">
    <property type="component" value="Unassembled WGS sequence"/>
</dbReference>
<evidence type="ECO:0000256" key="4">
    <source>
        <dbReference type="ARBA" id="ARBA00035202"/>
    </source>
</evidence>
<dbReference type="GO" id="GO:1990904">
    <property type="term" value="C:ribonucleoprotein complex"/>
    <property type="evidence" value="ECO:0007669"/>
    <property type="project" value="UniProtKB-KW"/>
</dbReference>
<reference evidence="6 7" key="1">
    <citation type="submission" date="2014-03" db="EMBL/GenBank/DDBJ databases">
        <title>Genome sequence of Mycoplasma ovipneumoniae strain 14811.</title>
        <authorList>
            <person name="Sirand-Pugnet P."/>
            <person name="Breton M."/>
            <person name="Dordet-Frisoni E."/>
            <person name="Baranowski E."/>
            <person name="Barre A."/>
            <person name="Couture C."/>
            <person name="Dupuy V."/>
            <person name="Gaurivaud P."/>
            <person name="Jacob D."/>
            <person name="Lemaitre C."/>
            <person name="Manso-Silvan L."/>
            <person name="Nikolski M."/>
            <person name="Nouvel L.-X."/>
            <person name="Poumarat F."/>
            <person name="Tardy F."/>
            <person name="Thebault P."/>
            <person name="Theil S."/>
            <person name="Citti C."/>
            <person name="Thiaucourt F."/>
            <person name="Blanchard A."/>
        </authorList>
    </citation>
    <scope>NUCLEOTIDE SEQUENCE [LARGE SCALE GENOMIC DNA]</scope>
    <source>
        <strain evidence="6 7">14811</strain>
    </source>
</reference>
<dbReference type="GO" id="GO:0005840">
    <property type="term" value="C:ribosome"/>
    <property type="evidence" value="ECO:0007669"/>
    <property type="project" value="UniProtKB-KW"/>
</dbReference>
<keyword evidence="5" id="KW-0699">rRNA-binding</keyword>
<protein>
    <recommendedName>
        <fullName evidence="4 5">Large ribosomal subunit protein uL10</fullName>
    </recommendedName>
</protein>
<organism evidence="6 7">
    <name type="scientific">Mesomycoplasma ovipneumoniae 14811</name>
    <dbReference type="NCBI Taxonomy" id="1188239"/>
    <lineage>
        <taxon>Bacteria</taxon>
        <taxon>Bacillati</taxon>
        <taxon>Mycoplasmatota</taxon>
        <taxon>Mycoplasmoidales</taxon>
        <taxon>Metamycoplasmataceae</taxon>
        <taxon>Mesomycoplasma</taxon>
    </lineage>
</organism>
<dbReference type="NCBIfam" id="NF000955">
    <property type="entry name" value="PRK00099.1-1"/>
    <property type="match status" value="1"/>
</dbReference>
<dbReference type="SUPFAM" id="SSF160369">
    <property type="entry name" value="Ribosomal protein L10-like"/>
    <property type="match status" value="1"/>
</dbReference>
<dbReference type="STRING" id="1188239.MOVI_2880"/>
<dbReference type="PANTHER" id="PTHR11560">
    <property type="entry name" value="39S RIBOSOMAL PROTEIN L10, MITOCHONDRIAL"/>
    <property type="match status" value="1"/>
</dbReference>